<dbReference type="EMBL" id="JADBEO010000012">
    <property type="protein sequence ID" value="MDR4306460.1"/>
    <property type="molecule type" value="Genomic_DNA"/>
</dbReference>
<comment type="caution">
    <text evidence="2">The sequence shown here is derived from an EMBL/GenBank/DDBJ whole genome shotgun (WGS) entry which is preliminary data.</text>
</comment>
<evidence type="ECO:0000259" key="1">
    <source>
        <dbReference type="PROSITE" id="PS50943"/>
    </source>
</evidence>
<reference evidence="2" key="1">
    <citation type="submission" date="2020-10" db="EMBL/GenBank/DDBJ databases">
        <authorList>
            <person name="Abbas A."/>
            <person name="Razzaq R."/>
            <person name="Waqas M."/>
            <person name="Abbas N."/>
            <person name="Nielsen T.K."/>
            <person name="Hansen L.H."/>
            <person name="Hussain S."/>
            <person name="Shahid M."/>
        </authorList>
    </citation>
    <scope>NUCLEOTIDE SEQUENCE</scope>
    <source>
        <strain evidence="2">S14</strain>
    </source>
</reference>
<organism evidence="2 3">
    <name type="scientific">Chelatococcus sambhunathii</name>
    <dbReference type="NCBI Taxonomy" id="363953"/>
    <lineage>
        <taxon>Bacteria</taxon>
        <taxon>Pseudomonadati</taxon>
        <taxon>Pseudomonadota</taxon>
        <taxon>Alphaproteobacteria</taxon>
        <taxon>Hyphomicrobiales</taxon>
        <taxon>Chelatococcaceae</taxon>
        <taxon>Chelatococcus</taxon>
    </lineage>
</organism>
<dbReference type="InterPro" id="IPR010982">
    <property type="entry name" value="Lambda_DNA-bd_dom_sf"/>
</dbReference>
<protein>
    <submittedName>
        <fullName evidence="2">Helix-turn-helix transcriptional regulator</fullName>
    </submittedName>
</protein>
<dbReference type="InterPro" id="IPR001387">
    <property type="entry name" value="Cro/C1-type_HTH"/>
</dbReference>
<dbReference type="SUPFAM" id="SSF47413">
    <property type="entry name" value="lambda repressor-like DNA-binding domains"/>
    <property type="match status" value="1"/>
</dbReference>
<dbReference type="Pfam" id="PF01381">
    <property type="entry name" value="HTH_3"/>
    <property type="match status" value="1"/>
</dbReference>
<keyword evidence="3" id="KW-1185">Reference proteome</keyword>
<name>A0ABU1DEH4_9HYPH</name>
<dbReference type="RefSeq" id="WP_309390380.1">
    <property type="nucleotide sequence ID" value="NZ_JADBEO010000012.1"/>
</dbReference>
<dbReference type="Gene3D" id="1.10.260.40">
    <property type="entry name" value="lambda repressor-like DNA-binding domains"/>
    <property type="match status" value="1"/>
</dbReference>
<evidence type="ECO:0000313" key="3">
    <source>
        <dbReference type="Proteomes" id="UP001181622"/>
    </source>
</evidence>
<evidence type="ECO:0000313" key="2">
    <source>
        <dbReference type="EMBL" id="MDR4306460.1"/>
    </source>
</evidence>
<gene>
    <name evidence="2" type="ORF">IHQ68_07495</name>
</gene>
<proteinExistence type="predicted"/>
<dbReference type="CDD" id="cd00093">
    <property type="entry name" value="HTH_XRE"/>
    <property type="match status" value="1"/>
</dbReference>
<dbReference type="PROSITE" id="PS50943">
    <property type="entry name" value="HTH_CROC1"/>
    <property type="match status" value="1"/>
</dbReference>
<dbReference type="Proteomes" id="UP001181622">
    <property type="component" value="Unassembled WGS sequence"/>
</dbReference>
<dbReference type="SMART" id="SM00530">
    <property type="entry name" value="HTH_XRE"/>
    <property type="match status" value="1"/>
</dbReference>
<feature type="domain" description="HTH cro/C1-type" evidence="1">
    <location>
        <begin position="7"/>
        <end position="61"/>
    </location>
</feature>
<accession>A0ABU1DEH4</accession>
<sequence length="118" mass="12758">MDISERLKAARAAMGKTQEQVAFEAGMNVTQYNAYERARSRPSPATLERIAAALQTTSEALTVPAAVSSSATRASSVPRADVIQNLRDRFREDIAAELGVASDLLGVRIELLGLQEIR</sequence>